<organism evidence="1 2">
    <name type="scientific">Prunus armeniaca</name>
    <name type="common">Apricot</name>
    <name type="synonym">Armeniaca vulgaris</name>
    <dbReference type="NCBI Taxonomy" id="36596"/>
    <lineage>
        <taxon>Eukaryota</taxon>
        <taxon>Viridiplantae</taxon>
        <taxon>Streptophyta</taxon>
        <taxon>Embryophyta</taxon>
        <taxon>Tracheophyta</taxon>
        <taxon>Spermatophyta</taxon>
        <taxon>Magnoliopsida</taxon>
        <taxon>eudicotyledons</taxon>
        <taxon>Gunneridae</taxon>
        <taxon>Pentapetalae</taxon>
        <taxon>rosids</taxon>
        <taxon>fabids</taxon>
        <taxon>Rosales</taxon>
        <taxon>Rosaceae</taxon>
        <taxon>Amygdaloideae</taxon>
        <taxon>Amygdaleae</taxon>
        <taxon>Prunus</taxon>
    </lineage>
</organism>
<dbReference type="EMBL" id="CAEKKB010000002">
    <property type="protein sequence ID" value="CAB4300089.1"/>
    <property type="molecule type" value="Genomic_DNA"/>
</dbReference>
<name>A0A6J5WEZ8_PRUAR</name>
<dbReference type="AlphaFoldDB" id="A0A6J5WEZ8"/>
<evidence type="ECO:0000313" key="2">
    <source>
        <dbReference type="Proteomes" id="UP000507245"/>
    </source>
</evidence>
<accession>A0A6J5WEZ8</accession>
<reference evidence="2" key="1">
    <citation type="journal article" date="2020" name="Genome Biol.">
        <title>Gamete binning: chromosome-level and haplotype-resolved genome assembly enabled by high-throughput single-cell sequencing of gamete genomes.</title>
        <authorList>
            <person name="Campoy J.A."/>
            <person name="Sun H."/>
            <person name="Goel M."/>
            <person name="Jiao W.-B."/>
            <person name="Folz-Donahue K."/>
            <person name="Wang N."/>
            <person name="Rubio M."/>
            <person name="Liu C."/>
            <person name="Kukat C."/>
            <person name="Ruiz D."/>
            <person name="Huettel B."/>
            <person name="Schneeberger K."/>
        </authorList>
    </citation>
    <scope>NUCLEOTIDE SEQUENCE [LARGE SCALE GENOMIC DNA]</scope>
    <source>
        <strain evidence="2">cv. Rojo Pasion</strain>
    </source>
</reference>
<proteinExistence type="predicted"/>
<protein>
    <submittedName>
        <fullName evidence="1">Uncharacterized protein</fullName>
    </submittedName>
</protein>
<evidence type="ECO:0000313" key="1">
    <source>
        <dbReference type="EMBL" id="CAB4300089.1"/>
    </source>
</evidence>
<gene>
    <name evidence="1" type="ORF">ORAREDHAP_LOCUS14981</name>
</gene>
<dbReference type="OrthoDB" id="1750606at2759"/>
<sequence length="77" mass="8606">MEDDATQLVIQLEDNLGLGEVRNGIPLIGVLMTDKFPNQGAIKGILRKSWEQMGEVKISVVKDNLNILHTLHHFEAI</sequence>
<dbReference type="Proteomes" id="UP000507245">
    <property type="component" value="Unassembled WGS sequence"/>
</dbReference>
<keyword evidence="2" id="KW-1185">Reference proteome</keyword>